<dbReference type="Gene3D" id="3.90.1200.10">
    <property type="match status" value="1"/>
</dbReference>
<dbReference type="GO" id="GO:0005739">
    <property type="term" value="C:mitochondrion"/>
    <property type="evidence" value="ECO:0007669"/>
    <property type="project" value="UniProtKB-SubCell"/>
</dbReference>
<dbReference type="Gene3D" id="3.30.200.20">
    <property type="entry name" value="Phosphorylase Kinase, domain 1"/>
    <property type="match status" value="1"/>
</dbReference>
<evidence type="ECO:0000256" key="1">
    <source>
        <dbReference type="ARBA" id="ARBA00004173"/>
    </source>
</evidence>
<dbReference type="EMBL" id="ML735039">
    <property type="protein sequence ID" value="KAB8200584.1"/>
    <property type="molecule type" value="Genomic_DNA"/>
</dbReference>
<evidence type="ECO:0000313" key="9">
    <source>
        <dbReference type="Proteomes" id="UP000326532"/>
    </source>
</evidence>
<name>A0A5N6D5T8_ASPPA</name>
<reference evidence="8 9" key="1">
    <citation type="submission" date="2019-04" db="EMBL/GenBank/DDBJ databases">
        <title>Fungal friends and foes A comparative genomics study of 23 Aspergillus species from section Flavi.</title>
        <authorList>
            <consortium name="DOE Joint Genome Institute"/>
            <person name="Kjaerbolling I."/>
            <person name="Vesth T.C."/>
            <person name="Frisvad J.C."/>
            <person name="Nybo J.L."/>
            <person name="Theobald S."/>
            <person name="Kildgaard S."/>
            <person name="Petersen T.I."/>
            <person name="Kuo A."/>
            <person name="Sato A."/>
            <person name="Lyhne E.K."/>
            <person name="Kogle M.E."/>
            <person name="Wiebenga A."/>
            <person name="Kun R.S."/>
            <person name="Lubbers R.J."/>
            <person name="Makela M.R."/>
            <person name="Barry K."/>
            <person name="Chovatia M."/>
            <person name="Clum A."/>
            <person name="Daum C."/>
            <person name="Haridas S."/>
            <person name="He G."/>
            <person name="LaButti K."/>
            <person name="Lipzen A."/>
            <person name="Mondo S."/>
            <person name="Pangilinan J."/>
            <person name="Riley R."/>
            <person name="Salamov A."/>
            <person name="Simmons B.A."/>
            <person name="Magnuson J.K."/>
            <person name="Henrissat B."/>
            <person name="Mortensen U.H."/>
            <person name="Larsen T.O."/>
            <person name="De vries R.P."/>
            <person name="Grigoriev I.V."/>
            <person name="Machida M."/>
            <person name="Baker S.E."/>
            <person name="Andersen M.R."/>
        </authorList>
    </citation>
    <scope>NUCLEOTIDE SEQUENCE [LARGE SCALE GENOMIC DNA]</scope>
    <source>
        <strain evidence="8 9">CBS 117618</strain>
    </source>
</reference>
<dbReference type="PANTHER" id="PTHR36091">
    <property type="entry name" value="ALTERED INHERITANCE OF MITOCHONDRIA PROTEIN 9, MITOCHONDRIAL"/>
    <property type="match status" value="1"/>
</dbReference>
<keyword evidence="8" id="KW-0418">Kinase</keyword>
<keyword evidence="5" id="KW-0496">Mitochondrion</keyword>
<keyword evidence="4" id="KW-0809">Transit peptide</keyword>
<keyword evidence="9" id="KW-1185">Reference proteome</keyword>
<keyword evidence="8" id="KW-0808">Transferase</keyword>
<evidence type="ECO:0000313" key="8">
    <source>
        <dbReference type="EMBL" id="KAB8200584.1"/>
    </source>
</evidence>
<dbReference type="InterPro" id="IPR051035">
    <property type="entry name" value="Mito_inheritance_9"/>
</dbReference>
<evidence type="ECO:0000256" key="2">
    <source>
        <dbReference type="ARBA" id="ARBA00005543"/>
    </source>
</evidence>
<dbReference type="OMA" id="SIMPAFM"/>
<comment type="subcellular location">
    <subcellularLocation>
        <location evidence="1">Mitochondrion</location>
    </subcellularLocation>
</comment>
<evidence type="ECO:0000259" key="7">
    <source>
        <dbReference type="Pfam" id="PF01636"/>
    </source>
</evidence>
<dbReference type="InterPro" id="IPR002575">
    <property type="entry name" value="Aminoglycoside_PTrfase"/>
</dbReference>
<feature type="domain" description="Aminoglycoside phosphotransferase" evidence="7">
    <location>
        <begin position="96"/>
        <end position="334"/>
    </location>
</feature>
<dbReference type="VEuPathDB" id="FungiDB:BDV34DRAFT_232141"/>
<dbReference type="Pfam" id="PF01636">
    <property type="entry name" value="APH"/>
    <property type="match status" value="1"/>
</dbReference>
<protein>
    <recommendedName>
        <fullName evidence="3">Altered inheritance of mitochondria protein 9, mitochondrial</fullName>
    </recommendedName>
    <alternativeName>
        <fullName evidence="6">Found in mitochondrial proteome protein 29</fullName>
    </alternativeName>
</protein>
<evidence type="ECO:0000256" key="5">
    <source>
        <dbReference type="ARBA" id="ARBA00023128"/>
    </source>
</evidence>
<proteinExistence type="inferred from homology"/>
<evidence type="ECO:0000256" key="4">
    <source>
        <dbReference type="ARBA" id="ARBA00022946"/>
    </source>
</evidence>
<evidence type="ECO:0000256" key="6">
    <source>
        <dbReference type="ARBA" id="ARBA00031849"/>
    </source>
</evidence>
<dbReference type="InterPro" id="IPR011009">
    <property type="entry name" value="Kinase-like_dom_sf"/>
</dbReference>
<gene>
    <name evidence="8" type="ORF">BDV34DRAFT_232141</name>
</gene>
<dbReference type="SUPFAM" id="SSF56112">
    <property type="entry name" value="Protein kinase-like (PK-like)"/>
    <property type="match status" value="1"/>
</dbReference>
<accession>A0A5N6D5T8</accession>
<evidence type="ECO:0000256" key="3">
    <source>
        <dbReference type="ARBA" id="ARBA00016197"/>
    </source>
</evidence>
<comment type="similarity">
    <text evidence="2">Belongs to the AIM9 family.</text>
</comment>
<organism evidence="8 9">
    <name type="scientific">Aspergillus parasiticus</name>
    <dbReference type="NCBI Taxonomy" id="5067"/>
    <lineage>
        <taxon>Eukaryota</taxon>
        <taxon>Fungi</taxon>
        <taxon>Dikarya</taxon>
        <taxon>Ascomycota</taxon>
        <taxon>Pezizomycotina</taxon>
        <taxon>Eurotiomycetes</taxon>
        <taxon>Eurotiomycetidae</taxon>
        <taxon>Eurotiales</taxon>
        <taxon>Aspergillaceae</taxon>
        <taxon>Aspergillus</taxon>
        <taxon>Aspergillus subgen. Circumdati</taxon>
    </lineage>
</organism>
<dbReference type="AlphaFoldDB" id="A0A5N6D5T8"/>
<dbReference type="PANTHER" id="PTHR36091:SF1">
    <property type="entry name" value="ALTERED INHERITANCE OF MITOCHONDRIA PROTEIN 9, MITOCHONDRIAL"/>
    <property type="match status" value="1"/>
</dbReference>
<sequence length="518" mass="59015">MHMLQRKVLALAPLTARTFSRSIYFTCRGEPIQYEQLFEYTNGRFLVNERSEKEKRYAEFNVDALCSIVSSLPSVSSPISKIDKMEGGFNKVMLMTAENGKEIVAKMPFPRIVTMEYSTASEVAVLNYVRAHTAVPVPNVIAWSSDASNPIGSEYFLTEKARGRQLVEVWGDMDQLQRFKFIKNLARLEGQLASLEFTGYENLYMRHSTPQPLGESITINDEYCLGPAYNASWFPQCENGNHSGPWTNLTDRGLALARHGLAHIQNSTFDEHSRILEAAMEIIPKLAEHPIVKPYSGPALWHGDLHLGNIYVSDQDSTDIVSIIDWQFLSIMPAFMQVQWPYFLSPPENYETGLIKPELPSNFDEMDADEKAFAGTERDQALISKCYEAALTKNHLPSSFSLTRVHSAIRHLFSSCETTWKDGIIPLRDSLIQISESWRELGPPGSCPFSITDDDLSKDRLELSRYMDWHKLKSYTGALDFGKVQERHAELYQLYLQGQTEEISEEEGKRLWFYVNKD</sequence>
<dbReference type="Proteomes" id="UP000326532">
    <property type="component" value="Unassembled WGS sequence"/>
</dbReference>
<dbReference type="GO" id="GO:0016301">
    <property type="term" value="F:kinase activity"/>
    <property type="evidence" value="ECO:0007669"/>
    <property type="project" value="UniProtKB-KW"/>
</dbReference>